<evidence type="ECO:0000256" key="1">
    <source>
        <dbReference type="ARBA" id="ARBA00023239"/>
    </source>
</evidence>
<proteinExistence type="predicted"/>
<dbReference type="PANTHER" id="PTHR12128:SF66">
    <property type="entry name" value="4-HYDROXY-2-OXOGLUTARATE ALDOLASE, MITOCHONDRIAL"/>
    <property type="match status" value="1"/>
</dbReference>
<dbReference type="SUPFAM" id="SSF51569">
    <property type="entry name" value="Aldolase"/>
    <property type="match status" value="1"/>
</dbReference>
<reference evidence="2" key="1">
    <citation type="submission" date="2018-05" db="EMBL/GenBank/DDBJ databases">
        <authorList>
            <person name="Lanie J.A."/>
            <person name="Ng W.-L."/>
            <person name="Kazmierczak K.M."/>
            <person name="Andrzejewski T.M."/>
            <person name="Davidsen T.M."/>
            <person name="Wayne K.J."/>
            <person name="Tettelin H."/>
            <person name="Glass J.I."/>
            <person name="Rusch D."/>
            <person name="Podicherti R."/>
            <person name="Tsui H.-C.T."/>
            <person name="Winkler M.E."/>
        </authorList>
    </citation>
    <scope>NUCLEOTIDE SEQUENCE</scope>
</reference>
<sequence length="308" mass="35120">MNKEKIRTQLKGPVFPIITPFKEDKLNSIDYDAATAYVDFLYDNGVRNFYVMTYNSRFSLLSWDEMKQLNEVITTQIKSKEEKCISIVADPLTNPTHVSIDFAQHAESCGADVLSMIFMERHYNDDQVFNHFNTVAQNSNIGILVHEQKLPSKSGDHILYPLDLLDRIADIENVIALKEDSKQPVFSESVIKRVGDRLNIIISGLSKRQFVHFHYMGCDGYLVGVGSFAPRVSLRFYQACLENDMETAWGIINEIERPFLEAGMKYGWHPALKSAMSEIGLMSRCERSPLVQIPSSDHKELCKVLDEI</sequence>
<dbReference type="AlphaFoldDB" id="A0A382QN62"/>
<dbReference type="InterPro" id="IPR002220">
    <property type="entry name" value="DapA-like"/>
</dbReference>
<name>A0A382QN62_9ZZZZ</name>
<gene>
    <name evidence="2" type="ORF">METZ01_LOCUS339036</name>
</gene>
<dbReference type="CDD" id="cd00408">
    <property type="entry name" value="DHDPS-like"/>
    <property type="match status" value="1"/>
</dbReference>
<dbReference type="EMBL" id="UINC01115278">
    <property type="protein sequence ID" value="SVC86182.1"/>
    <property type="molecule type" value="Genomic_DNA"/>
</dbReference>
<dbReference type="GO" id="GO:0008840">
    <property type="term" value="F:4-hydroxy-tetrahydrodipicolinate synthase activity"/>
    <property type="evidence" value="ECO:0007669"/>
    <property type="project" value="TreeGrafter"/>
</dbReference>
<dbReference type="SMART" id="SM01130">
    <property type="entry name" value="DHDPS"/>
    <property type="match status" value="1"/>
</dbReference>
<protein>
    <recommendedName>
        <fullName evidence="3">Dihydrodipicolinate synthase family protein</fullName>
    </recommendedName>
</protein>
<feature type="non-terminal residue" evidence="2">
    <location>
        <position position="308"/>
    </location>
</feature>
<dbReference type="Pfam" id="PF00701">
    <property type="entry name" value="DHDPS"/>
    <property type="match status" value="1"/>
</dbReference>
<dbReference type="InterPro" id="IPR013785">
    <property type="entry name" value="Aldolase_TIM"/>
</dbReference>
<dbReference type="PANTHER" id="PTHR12128">
    <property type="entry name" value="DIHYDRODIPICOLINATE SYNTHASE"/>
    <property type="match status" value="1"/>
</dbReference>
<dbReference type="Gene3D" id="3.20.20.70">
    <property type="entry name" value="Aldolase class I"/>
    <property type="match status" value="1"/>
</dbReference>
<evidence type="ECO:0008006" key="3">
    <source>
        <dbReference type="Google" id="ProtNLM"/>
    </source>
</evidence>
<evidence type="ECO:0000313" key="2">
    <source>
        <dbReference type="EMBL" id="SVC86182.1"/>
    </source>
</evidence>
<organism evidence="2">
    <name type="scientific">marine metagenome</name>
    <dbReference type="NCBI Taxonomy" id="408172"/>
    <lineage>
        <taxon>unclassified sequences</taxon>
        <taxon>metagenomes</taxon>
        <taxon>ecological metagenomes</taxon>
    </lineage>
</organism>
<keyword evidence="1" id="KW-0456">Lyase</keyword>
<accession>A0A382QN62</accession>